<dbReference type="CDD" id="cd10950">
    <property type="entry name" value="CE4_BsYlxY_like"/>
    <property type="match status" value="1"/>
</dbReference>
<dbReference type="InterPro" id="IPR002509">
    <property type="entry name" value="NODB_dom"/>
</dbReference>
<dbReference type="InterPro" id="IPR011330">
    <property type="entry name" value="Glyco_hydro/deAcase_b/a-brl"/>
</dbReference>
<evidence type="ECO:0000313" key="2">
    <source>
        <dbReference type="EMBL" id="MUG45609.1"/>
    </source>
</evidence>
<gene>
    <name evidence="2" type="ORF">GNP95_11480</name>
</gene>
<dbReference type="PANTHER" id="PTHR10587">
    <property type="entry name" value="GLYCOSYL TRANSFERASE-RELATED"/>
    <property type="match status" value="1"/>
</dbReference>
<dbReference type="Pfam" id="PF01522">
    <property type="entry name" value="Polysacc_deac_1"/>
    <property type="match status" value="1"/>
</dbReference>
<evidence type="ECO:0000313" key="3">
    <source>
        <dbReference type="Proteomes" id="UP000447876"/>
    </source>
</evidence>
<evidence type="ECO:0000259" key="1">
    <source>
        <dbReference type="PROSITE" id="PS51677"/>
    </source>
</evidence>
<proteinExistence type="predicted"/>
<feature type="domain" description="NodB homology" evidence="1">
    <location>
        <begin position="135"/>
        <end position="311"/>
    </location>
</feature>
<protein>
    <submittedName>
        <fullName evidence="2">Polysaccharide deacetylase family protein</fullName>
    </submittedName>
</protein>
<comment type="caution">
    <text evidence="2">The sequence shown here is derived from an EMBL/GenBank/DDBJ whole genome shotgun (WGS) entry which is preliminary data.</text>
</comment>
<dbReference type="Gene3D" id="3.20.20.370">
    <property type="entry name" value="Glycoside hydrolase/deacetylase"/>
    <property type="match status" value="1"/>
</dbReference>
<name>A0A7X2Z103_9BACL</name>
<dbReference type="GO" id="GO:0005975">
    <property type="term" value="P:carbohydrate metabolic process"/>
    <property type="evidence" value="ECO:0007669"/>
    <property type="project" value="InterPro"/>
</dbReference>
<dbReference type="OrthoDB" id="9812065at2"/>
<sequence>MYRNKLIAILLGFVVVIVFWQWGGIRAFVEESSVRQSGDFAFRLIAEASDDELMKIIREEAAKRREEPVDAVIDRVWKAIPGYNGIEVDIEKTFQKAKELPRGADIPYQYREVKPHVNLEDLAPEPIYRGNPSKPMVALMINVAWGNEYIVPMLDTLDEAKVKATFFLDGSWLKKNVEIAKEIQKRGHQLENHAYSHPNMSQLDDYRARLEISKTKDLLKSELNVDNRWFAPPSGDFDARTVRQAADYGLKTVLWTLDTVDWKKPLPSSIVQKISAKVAPGTLILMHPTESSSRALKDMIAVIREKGLILGTVEETLSSDRVLKPGS</sequence>
<organism evidence="2 3">
    <name type="scientific">Paenibacillus woosongensis</name>
    <dbReference type="NCBI Taxonomy" id="307580"/>
    <lineage>
        <taxon>Bacteria</taxon>
        <taxon>Bacillati</taxon>
        <taxon>Bacillota</taxon>
        <taxon>Bacilli</taxon>
        <taxon>Bacillales</taxon>
        <taxon>Paenibacillaceae</taxon>
        <taxon>Paenibacillus</taxon>
    </lineage>
</organism>
<dbReference type="Proteomes" id="UP000447876">
    <property type="component" value="Unassembled WGS sequence"/>
</dbReference>
<dbReference type="RefSeq" id="WP_155611014.1">
    <property type="nucleotide sequence ID" value="NZ_WNZW01000003.1"/>
</dbReference>
<dbReference type="PANTHER" id="PTHR10587:SF80">
    <property type="entry name" value="CHITOOLIGOSACCHARIDE DEACETYLASE"/>
    <property type="match status" value="1"/>
</dbReference>
<dbReference type="PROSITE" id="PS51677">
    <property type="entry name" value="NODB"/>
    <property type="match status" value="1"/>
</dbReference>
<dbReference type="InterPro" id="IPR050248">
    <property type="entry name" value="Polysacc_deacetylase_ArnD"/>
</dbReference>
<dbReference type="GO" id="GO:0016810">
    <property type="term" value="F:hydrolase activity, acting on carbon-nitrogen (but not peptide) bonds"/>
    <property type="evidence" value="ECO:0007669"/>
    <property type="project" value="InterPro"/>
</dbReference>
<dbReference type="AlphaFoldDB" id="A0A7X2Z103"/>
<accession>A0A7X2Z103</accession>
<dbReference type="EMBL" id="WNZW01000003">
    <property type="protein sequence ID" value="MUG45609.1"/>
    <property type="molecule type" value="Genomic_DNA"/>
</dbReference>
<dbReference type="SUPFAM" id="SSF88713">
    <property type="entry name" value="Glycoside hydrolase/deacetylase"/>
    <property type="match status" value="1"/>
</dbReference>
<dbReference type="GO" id="GO:0016020">
    <property type="term" value="C:membrane"/>
    <property type="evidence" value="ECO:0007669"/>
    <property type="project" value="TreeGrafter"/>
</dbReference>
<reference evidence="2 3" key="1">
    <citation type="submission" date="2019-11" db="EMBL/GenBank/DDBJ databases">
        <title>Draft genome sequences of five Paenibacillus species of dairy origin.</title>
        <authorList>
            <person name="Olajide A.M."/>
            <person name="Chen S."/>
            <person name="Lapointe G."/>
        </authorList>
    </citation>
    <scope>NUCLEOTIDE SEQUENCE [LARGE SCALE GENOMIC DNA]</scope>
    <source>
        <strain evidence="2 3">12CR55</strain>
    </source>
</reference>